<dbReference type="AlphaFoldDB" id="A0A0L0T4I5"/>
<evidence type="ECO:0000313" key="3">
    <source>
        <dbReference type="Proteomes" id="UP000054350"/>
    </source>
</evidence>
<gene>
    <name evidence="2" type="ORF">AMAG_20029</name>
</gene>
<feature type="compositionally biased region" description="Basic and acidic residues" evidence="1">
    <location>
        <begin position="531"/>
        <end position="542"/>
    </location>
</feature>
<name>A0A0L0T4I5_ALLM3</name>
<sequence length="665" mass="70927">MTDRTSTSTDPALATYAPAVPAPASAGAQPRLEVTTETGGDQGTGTTHIAVRSGAATTAAPTASAATAPIQAVTGATGGESQLGTSPLRTWAAETVGKTLASVDLPTTEQITENLAAVRDSSLLHEAKQLPLSRTGAAAVEHVEQLLASTEDLVAAKSKHDEVQEMLRHGALAAQKVKESSAISESIAKTFGEATTAAAEDTASIASRESTTSSATTLAQQFMHKMFDVTRRLVASAEFRSLLQDIASTVGDFLSASALSQLHGAAGAIQEGETDDDKKARAEAERAQDKAAQVKDAVANLKEPAQRLLARVRDQPEFQAGIRDVIDLFALVRDRAMLLAEQQKQGAQAAAESVAENVAETAEDREVQYHAEQAAEKAQQLIANFGGTLDPLRDATHRLLDALNKKRPEVDALIDEMREWTSEPGDEGKAQAVYDRVRHVLALVKPEAAVQVSQYAEGTVLPALAQAKETVKDVAEQVKEKAPVQLPEQVAPYVRDAAEGAVETAEAAEGEWHTVTHKKGNKGRKQAVQEQEQRQETKEATKDLPGVGAWTEQDEQDARELRTAFEQVAKEARTFLDSLRSDATVRNVEASLTALMHDLFLDDKGAPQRESRLARRPAKGAALGRAPPGHGAGRAHRLWRPGPRLDLGQCRARLRAGAGQRQPGD</sequence>
<feature type="region of interest" description="Disordered" evidence="1">
    <location>
        <begin position="608"/>
        <end position="644"/>
    </location>
</feature>
<evidence type="ECO:0000313" key="2">
    <source>
        <dbReference type="EMBL" id="KNE69728.1"/>
    </source>
</evidence>
<feature type="compositionally biased region" description="Basic residues" evidence="1">
    <location>
        <begin position="515"/>
        <end position="525"/>
    </location>
</feature>
<feature type="compositionally biased region" description="Low complexity" evidence="1">
    <location>
        <begin position="11"/>
        <end position="31"/>
    </location>
</feature>
<dbReference type="Proteomes" id="UP000054350">
    <property type="component" value="Unassembled WGS sequence"/>
</dbReference>
<feature type="region of interest" description="Disordered" evidence="1">
    <location>
        <begin position="268"/>
        <end position="293"/>
    </location>
</feature>
<reference evidence="3" key="2">
    <citation type="submission" date="2009-11" db="EMBL/GenBank/DDBJ databases">
        <title>The Genome Sequence of Allomyces macrogynus strain ATCC 38327.</title>
        <authorList>
            <consortium name="The Broad Institute Genome Sequencing Platform"/>
            <person name="Russ C."/>
            <person name="Cuomo C."/>
            <person name="Shea T."/>
            <person name="Young S.K."/>
            <person name="Zeng Q."/>
            <person name="Koehrsen M."/>
            <person name="Haas B."/>
            <person name="Borodovsky M."/>
            <person name="Guigo R."/>
            <person name="Alvarado L."/>
            <person name="Berlin A."/>
            <person name="Borenstein D."/>
            <person name="Chen Z."/>
            <person name="Engels R."/>
            <person name="Freedman E."/>
            <person name="Gellesch M."/>
            <person name="Goldberg J."/>
            <person name="Griggs A."/>
            <person name="Gujja S."/>
            <person name="Heiman D."/>
            <person name="Hepburn T."/>
            <person name="Howarth C."/>
            <person name="Jen D."/>
            <person name="Larson L."/>
            <person name="Lewis B."/>
            <person name="Mehta T."/>
            <person name="Park D."/>
            <person name="Pearson M."/>
            <person name="Roberts A."/>
            <person name="Saif S."/>
            <person name="Shenoy N."/>
            <person name="Sisk P."/>
            <person name="Stolte C."/>
            <person name="Sykes S."/>
            <person name="Walk T."/>
            <person name="White J."/>
            <person name="Yandava C."/>
            <person name="Burger G."/>
            <person name="Gray M.W."/>
            <person name="Holland P.W.H."/>
            <person name="King N."/>
            <person name="Lang F.B.F."/>
            <person name="Roger A.J."/>
            <person name="Ruiz-Trillo I."/>
            <person name="Lander E."/>
            <person name="Nusbaum C."/>
        </authorList>
    </citation>
    <scope>NUCLEOTIDE SEQUENCE [LARGE SCALE GENOMIC DNA]</scope>
    <source>
        <strain evidence="3">ATCC 38327</strain>
    </source>
</reference>
<feature type="compositionally biased region" description="Basic and acidic residues" evidence="1">
    <location>
        <begin position="276"/>
        <end position="293"/>
    </location>
</feature>
<keyword evidence="3" id="KW-1185">Reference proteome</keyword>
<feature type="region of interest" description="Disordered" evidence="1">
    <location>
        <begin position="507"/>
        <end position="544"/>
    </location>
</feature>
<dbReference type="VEuPathDB" id="FungiDB:AMAG_20029"/>
<evidence type="ECO:0000256" key="1">
    <source>
        <dbReference type="SAM" id="MobiDB-lite"/>
    </source>
</evidence>
<dbReference type="STRING" id="578462.A0A0L0T4I5"/>
<reference evidence="2 3" key="1">
    <citation type="submission" date="2009-11" db="EMBL/GenBank/DDBJ databases">
        <title>Annotation of Allomyces macrogynus ATCC 38327.</title>
        <authorList>
            <consortium name="The Broad Institute Genome Sequencing Platform"/>
            <person name="Russ C."/>
            <person name="Cuomo C."/>
            <person name="Burger G."/>
            <person name="Gray M.W."/>
            <person name="Holland P.W.H."/>
            <person name="King N."/>
            <person name="Lang F.B.F."/>
            <person name="Roger A.J."/>
            <person name="Ruiz-Trillo I."/>
            <person name="Young S.K."/>
            <person name="Zeng Q."/>
            <person name="Gargeya S."/>
            <person name="Fitzgerald M."/>
            <person name="Haas B."/>
            <person name="Abouelleil A."/>
            <person name="Alvarado L."/>
            <person name="Arachchi H.M."/>
            <person name="Berlin A."/>
            <person name="Chapman S.B."/>
            <person name="Gearin G."/>
            <person name="Goldberg J."/>
            <person name="Griggs A."/>
            <person name="Gujja S."/>
            <person name="Hansen M."/>
            <person name="Heiman D."/>
            <person name="Howarth C."/>
            <person name="Larimer J."/>
            <person name="Lui A."/>
            <person name="MacDonald P.J.P."/>
            <person name="McCowen C."/>
            <person name="Montmayeur A."/>
            <person name="Murphy C."/>
            <person name="Neiman D."/>
            <person name="Pearson M."/>
            <person name="Priest M."/>
            <person name="Roberts A."/>
            <person name="Saif S."/>
            <person name="Shea T."/>
            <person name="Sisk P."/>
            <person name="Stolte C."/>
            <person name="Sykes S."/>
            <person name="Wortman J."/>
            <person name="Nusbaum C."/>
            <person name="Birren B."/>
        </authorList>
    </citation>
    <scope>NUCLEOTIDE SEQUENCE [LARGE SCALE GENOMIC DNA]</scope>
    <source>
        <strain evidence="2 3">ATCC 38327</strain>
    </source>
</reference>
<dbReference type="EMBL" id="GG745362">
    <property type="protein sequence ID" value="KNE69728.1"/>
    <property type="molecule type" value="Genomic_DNA"/>
</dbReference>
<feature type="region of interest" description="Disordered" evidence="1">
    <location>
        <begin position="1"/>
        <end position="31"/>
    </location>
</feature>
<feature type="compositionally biased region" description="Polar residues" evidence="1">
    <location>
        <begin position="1"/>
        <end position="10"/>
    </location>
</feature>
<protein>
    <submittedName>
        <fullName evidence="2">Uncharacterized protein</fullName>
    </submittedName>
</protein>
<proteinExistence type="predicted"/>
<dbReference type="OrthoDB" id="10446547at2759"/>
<organism evidence="2 3">
    <name type="scientific">Allomyces macrogynus (strain ATCC 38327)</name>
    <name type="common">Allomyces javanicus var. macrogynus</name>
    <dbReference type="NCBI Taxonomy" id="578462"/>
    <lineage>
        <taxon>Eukaryota</taxon>
        <taxon>Fungi</taxon>
        <taxon>Fungi incertae sedis</taxon>
        <taxon>Blastocladiomycota</taxon>
        <taxon>Blastocladiomycetes</taxon>
        <taxon>Blastocladiales</taxon>
        <taxon>Blastocladiaceae</taxon>
        <taxon>Allomyces</taxon>
    </lineage>
</organism>
<accession>A0A0L0T4I5</accession>
<feature type="compositionally biased region" description="Low complexity" evidence="1">
    <location>
        <begin position="620"/>
        <end position="629"/>
    </location>
</feature>